<keyword evidence="3" id="KW-1185">Reference proteome</keyword>
<organism evidence="2 3">
    <name type="scientific">Kribbella deserti</name>
    <dbReference type="NCBI Taxonomy" id="1926257"/>
    <lineage>
        <taxon>Bacteria</taxon>
        <taxon>Bacillati</taxon>
        <taxon>Actinomycetota</taxon>
        <taxon>Actinomycetes</taxon>
        <taxon>Propionibacteriales</taxon>
        <taxon>Kribbellaceae</taxon>
        <taxon>Kribbella</taxon>
    </lineage>
</organism>
<dbReference type="RefSeq" id="WP_380045464.1">
    <property type="nucleotide sequence ID" value="NZ_JBHLTC010000011.1"/>
</dbReference>
<dbReference type="Gene3D" id="2.30.110.10">
    <property type="entry name" value="Electron Transport, Fmn-binding Protein, Chain A"/>
    <property type="match status" value="1"/>
</dbReference>
<dbReference type="EMBL" id="JBHLTC010000011">
    <property type="protein sequence ID" value="MFC0624300.1"/>
    <property type="molecule type" value="Genomic_DNA"/>
</dbReference>
<dbReference type="InterPro" id="IPR012349">
    <property type="entry name" value="Split_barrel_FMN-bd"/>
</dbReference>
<evidence type="ECO:0000313" key="2">
    <source>
        <dbReference type="EMBL" id="MFC0624300.1"/>
    </source>
</evidence>
<comment type="caution">
    <text evidence="2">The sequence shown here is derived from an EMBL/GenBank/DDBJ whole genome shotgun (WGS) entry which is preliminary data.</text>
</comment>
<proteinExistence type="predicted"/>
<dbReference type="SUPFAM" id="SSF50475">
    <property type="entry name" value="FMN-binding split barrel"/>
    <property type="match status" value="1"/>
</dbReference>
<sequence>MVVDKEIAEEFIAVAHRIVWCTVATTDTKGRPRARVLHPLWEYDETAGLAGWIVTRPTPVKVAHLARTPFATCSYWDPAQDVAIADCDAMWVADGPSRARIWAAYRDAPAPLGYDFWSVFPAGPDSDEVGLLRLAPYRLRITGIETLTGQRPPTSWRRSAKAGPKAAARAAGRGVG</sequence>
<name>A0ABV6QI46_9ACTN</name>
<protein>
    <submittedName>
        <fullName evidence="2">Pyridoxamine 5'-phosphate oxidase family protein</fullName>
    </submittedName>
</protein>
<evidence type="ECO:0000313" key="3">
    <source>
        <dbReference type="Proteomes" id="UP001589890"/>
    </source>
</evidence>
<feature type="region of interest" description="Disordered" evidence="1">
    <location>
        <begin position="149"/>
        <end position="176"/>
    </location>
</feature>
<reference evidence="2 3" key="1">
    <citation type="submission" date="2024-09" db="EMBL/GenBank/DDBJ databases">
        <authorList>
            <person name="Sun Q."/>
            <person name="Mori K."/>
        </authorList>
    </citation>
    <scope>NUCLEOTIDE SEQUENCE [LARGE SCALE GENOMIC DNA]</scope>
    <source>
        <strain evidence="2 3">CGMCC 1.15906</strain>
    </source>
</reference>
<feature type="compositionally biased region" description="Low complexity" evidence="1">
    <location>
        <begin position="161"/>
        <end position="176"/>
    </location>
</feature>
<gene>
    <name evidence="2" type="ORF">ACFFGN_09525</name>
</gene>
<accession>A0ABV6QI46</accession>
<dbReference type="Proteomes" id="UP001589890">
    <property type="component" value="Unassembled WGS sequence"/>
</dbReference>
<evidence type="ECO:0000256" key="1">
    <source>
        <dbReference type="SAM" id="MobiDB-lite"/>
    </source>
</evidence>